<accession>A0A427XU22</accession>
<dbReference type="STRING" id="105984.A0A427XU22"/>
<dbReference type="InterPro" id="IPR036188">
    <property type="entry name" value="FAD/NAD-bd_sf"/>
</dbReference>
<name>A0A427XU22_9TREE</name>
<evidence type="ECO:0000256" key="1">
    <source>
        <dbReference type="ARBA" id="ARBA00022630"/>
    </source>
</evidence>
<evidence type="ECO:0000313" key="5">
    <source>
        <dbReference type="Proteomes" id="UP000279236"/>
    </source>
</evidence>
<dbReference type="Proteomes" id="UP000279236">
    <property type="component" value="Unassembled WGS sequence"/>
</dbReference>
<organism evidence="4 5">
    <name type="scientific">Apiotrichum porosum</name>
    <dbReference type="NCBI Taxonomy" id="105984"/>
    <lineage>
        <taxon>Eukaryota</taxon>
        <taxon>Fungi</taxon>
        <taxon>Dikarya</taxon>
        <taxon>Basidiomycota</taxon>
        <taxon>Agaricomycotina</taxon>
        <taxon>Tremellomycetes</taxon>
        <taxon>Trichosporonales</taxon>
        <taxon>Trichosporonaceae</taxon>
        <taxon>Apiotrichum</taxon>
    </lineage>
</organism>
<keyword evidence="2" id="KW-0274">FAD</keyword>
<dbReference type="InterPro" id="IPR020946">
    <property type="entry name" value="Flavin_mOase-like"/>
</dbReference>
<proteinExistence type="predicted"/>
<reference evidence="4 5" key="1">
    <citation type="submission" date="2018-11" db="EMBL/GenBank/DDBJ databases">
        <title>Genome sequence of Apiotrichum porosum DSM 27194.</title>
        <authorList>
            <person name="Aliyu H."/>
            <person name="Gorte O."/>
            <person name="Ochsenreither K."/>
        </authorList>
    </citation>
    <scope>NUCLEOTIDE SEQUENCE [LARGE SCALE GENOMIC DNA]</scope>
    <source>
        <strain evidence="4 5">DSM 27194</strain>
    </source>
</reference>
<dbReference type="GeneID" id="39591971"/>
<dbReference type="PANTHER" id="PTHR43539">
    <property type="entry name" value="FLAVIN-BINDING MONOOXYGENASE-LIKE PROTEIN (AFU_ORTHOLOGUE AFUA_4G09220)"/>
    <property type="match status" value="1"/>
</dbReference>
<dbReference type="RefSeq" id="XP_028476688.1">
    <property type="nucleotide sequence ID" value="XM_028622795.1"/>
</dbReference>
<dbReference type="EMBL" id="RSCE01000005">
    <property type="protein sequence ID" value="RSH82456.1"/>
    <property type="molecule type" value="Genomic_DNA"/>
</dbReference>
<dbReference type="GO" id="GO:0050660">
    <property type="term" value="F:flavin adenine dinucleotide binding"/>
    <property type="evidence" value="ECO:0007669"/>
    <property type="project" value="InterPro"/>
</dbReference>
<dbReference type="GO" id="GO:0004499">
    <property type="term" value="F:N,N-dimethylaniline monooxygenase activity"/>
    <property type="evidence" value="ECO:0007669"/>
    <property type="project" value="InterPro"/>
</dbReference>
<dbReference type="OrthoDB" id="74360at2759"/>
<dbReference type="SUPFAM" id="SSF51905">
    <property type="entry name" value="FAD/NAD(P)-binding domain"/>
    <property type="match status" value="2"/>
</dbReference>
<keyword evidence="1" id="KW-0285">Flavoprotein</keyword>
<evidence type="ECO:0000256" key="2">
    <source>
        <dbReference type="ARBA" id="ARBA00022827"/>
    </source>
</evidence>
<evidence type="ECO:0008006" key="6">
    <source>
        <dbReference type="Google" id="ProtNLM"/>
    </source>
</evidence>
<protein>
    <recommendedName>
        <fullName evidence="6">FAD/NAD(P)-binding domain-containing protein</fullName>
    </recommendedName>
</protein>
<dbReference type="Gene3D" id="3.50.50.60">
    <property type="entry name" value="FAD/NAD(P)-binding domain"/>
    <property type="match status" value="1"/>
</dbReference>
<dbReference type="PANTHER" id="PTHR43539:SF68">
    <property type="entry name" value="FLAVIN-BINDING MONOOXYGENASE-LIKE PROTEIN (AFU_ORTHOLOGUE AFUA_4G09220)"/>
    <property type="match status" value="1"/>
</dbReference>
<evidence type="ECO:0000313" key="4">
    <source>
        <dbReference type="EMBL" id="RSH82456.1"/>
    </source>
</evidence>
<keyword evidence="5" id="KW-1185">Reference proteome</keyword>
<comment type="caution">
    <text evidence="4">The sequence shown here is derived from an EMBL/GenBank/DDBJ whole genome shotgun (WGS) entry which is preliminary data.</text>
</comment>
<dbReference type="Pfam" id="PF00743">
    <property type="entry name" value="FMO-like"/>
    <property type="match status" value="1"/>
</dbReference>
<sequence length="637" mass="69224">MTITLETGPATVPLPTDFPTHAAGYAPPANLSAHDVASVAQTWLSTFERAATTSDGALLATLFTPDGFWRDILAFTNDYRSIRAHNIAAAANVVLPRVQASKFVFGQTAPSLARPFDDVTFLSIQFAFETRSGPGSGSANLVYHEGEWRAFTAFTLLEGVNGVTQRIGEDRPRGVHNTPLGFDDMRALESDFKDRNPGVLITGHNGLSLAAQLKTYGVDSLVIDKQKRVGDNWRLRYKSLSLHDPVHDCHLPFVPFPTTWQKYMPAGKLGNFLEHYVDMLELNVWSEATVDPTRTKFDESTGKWTATVLRTVDGKVETREFTVSHVVLATGLGGGRPKMPAPFAGQASWDGSVMHSAQHKSGADWRGKRALVVGACTSGHDLCVDMAQNGVDVTMLQRSPTFIMTVENGMNKMVVPLYNETMGDVDAVDRVAESSPKFVVKLFHQRFIKELKVEDGELLDGLTRAGFKHWSGPDDSGFIMMALDKAGGYYYSTGGSEMIANGDIKVQQGEIASFEPGKIVKFKDGTEGQFDVVIFATGYTGFPDMVRDTLGPKCAATFNPVWGLDAEGEIQGVARDSGIPNMFFTVGALAAGRLTSKVIALQILQQRLGVFGERYTYARQLEDGGIAGAKAKTNGTV</sequence>
<dbReference type="GO" id="GO:0050661">
    <property type="term" value="F:NADP binding"/>
    <property type="evidence" value="ECO:0007669"/>
    <property type="project" value="InterPro"/>
</dbReference>
<dbReference type="InterPro" id="IPR050982">
    <property type="entry name" value="Auxin_biosynth/cation_transpt"/>
</dbReference>
<dbReference type="AlphaFoldDB" id="A0A427XU22"/>
<evidence type="ECO:0000256" key="3">
    <source>
        <dbReference type="ARBA" id="ARBA00023002"/>
    </source>
</evidence>
<gene>
    <name evidence="4" type="ORF">EHS24_007428</name>
</gene>
<keyword evidence="3" id="KW-0560">Oxidoreductase</keyword>